<evidence type="ECO:0000256" key="1">
    <source>
        <dbReference type="ARBA" id="ARBA00008987"/>
    </source>
</evidence>
<dbReference type="CDD" id="cd02947">
    <property type="entry name" value="TRX_family"/>
    <property type="match status" value="1"/>
</dbReference>
<keyword evidence="6" id="KW-0676">Redox-active center</keyword>
<name>A0ABS7SNP1_9BURK</name>
<keyword evidence="2" id="KW-0813">Transport</keyword>
<evidence type="ECO:0000256" key="7">
    <source>
        <dbReference type="NCBIfam" id="TIGR01068"/>
    </source>
</evidence>
<dbReference type="PROSITE" id="PS00194">
    <property type="entry name" value="THIOREDOXIN_1"/>
    <property type="match status" value="1"/>
</dbReference>
<keyword evidence="5" id="KW-1015">Disulfide bond</keyword>
<dbReference type="InterPro" id="IPR005746">
    <property type="entry name" value="Thioredoxin"/>
</dbReference>
<comment type="similarity">
    <text evidence="1">Belongs to the thioredoxin family.</text>
</comment>
<dbReference type="PROSITE" id="PS51352">
    <property type="entry name" value="THIOREDOXIN_2"/>
    <property type="match status" value="1"/>
</dbReference>
<evidence type="ECO:0000256" key="2">
    <source>
        <dbReference type="ARBA" id="ARBA00022448"/>
    </source>
</evidence>
<dbReference type="Gene3D" id="2.30.30.380">
    <property type="entry name" value="Zn-finger domain of Sec23/24"/>
    <property type="match status" value="1"/>
</dbReference>
<evidence type="ECO:0000256" key="6">
    <source>
        <dbReference type="ARBA" id="ARBA00023284"/>
    </source>
</evidence>
<reference evidence="9 10" key="2">
    <citation type="submission" date="2021-08" db="EMBL/GenBank/DDBJ databases">
        <title>Massilia sp. R798.</title>
        <authorList>
            <person name="Baek J.H."/>
            <person name="Jung H.S."/>
            <person name="Kim K.R."/>
            <person name="Jeon C.O."/>
        </authorList>
    </citation>
    <scope>NUCLEOTIDE SEQUENCE [LARGE SCALE GENOMIC DNA]</scope>
    <source>
        <strain evidence="9 10">R798</strain>
    </source>
</reference>
<evidence type="ECO:0000313" key="10">
    <source>
        <dbReference type="Proteomes" id="UP000809349"/>
    </source>
</evidence>
<evidence type="ECO:0000313" key="9">
    <source>
        <dbReference type="EMBL" id="MBZ2207544.1"/>
    </source>
</evidence>
<dbReference type="EMBL" id="JAFBIL020000003">
    <property type="protein sequence ID" value="MBZ2207544.1"/>
    <property type="molecule type" value="Genomic_DNA"/>
</dbReference>
<dbReference type="InterPro" id="IPR017937">
    <property type="entry name" value="Thioredoxin_CS"/>
</dbReference>
<sequence>MNEPLHIVCPHCDAVNRLAQERLSDQPTCGKCTRELFMAKPLDVSSARFAKHIGRSDIPVLVDFWAPWCGPCRTMAPAYQQAAQRLEPMVRLLKVDTESAPDVGERFNIRSIPTLALFRNGREVARQPGAMDAGGIVAWTQAQLQASTTR</sequence>
<keyword evidence="4" id="KW-0249">Electron transport</keyword>
<dbReference type="InterPro" id="IPR049299">
    <property type="entry name" value="Thio2_N"/>
</dbReference>
<dbReference type="RefSeq" id="WP_223468030.1">
    <property type="nucleotide sequence ID" value="NZ_JAFBIL020000003.1"/>
</dbReference>
<dbReference type="NCBIfam" id="TIGR01068">
    <property type="entry name" value="thioredoxin"/>
    <property type="match status" value="1"/>
</dbReference>
<dbReference type="SUPFAM" id="SSF52833">
    <property type="entry name" value="Thioredoxin-like"/>
    <property type="match status" value="1"/>
</dbReference>
<dbReference type="Proteomes" id="UP000809349">
    <property type="component" value="Unassembled WGS sequence"/>
</dbReference>
<evidence type="ECO:0000259" key="8">
    <source>
        <dbReference type="PROSITE" id="PS51352"/>
    </source>
</evidence>
<evidence type="ECO:0000256" key="3">
    <source>
        <dbReference type="ARBA" id="ARBA00022723"/>
    </source>
</evidence>
<dbReference type="PRINTS" id="PR00421">
    <property type="entry name" value="THIOREDOXIN"/>
</dbReference>
<accession>A0ABS7SNP1</accession>
<dbReference type="NCBIfam" id="NF008229">
    <property type="entry name" value="PRK10996.1"/>
    <property type="match status" value="1"/>
</dbReference>
<dbReference type="InterPro" id="IPR036249">
    <property type="entry name" value="Thioredoxin-like_sf"/>
</dbReference>
<dbReference type="InterPro" id="IPR013766">
    <property type="entry name" value="Thioredoxin_domain"/>
</dbReference>
<keyword evidence="10" id="KW-1185">Reference proteome</keyword>
<evidence type="ECO:0000256" key="5">
    <source>
        <dbReference type="ARBA" id="ARBA00023157"/>
    </source>
</evidence>
<protein>
    <recommendedName>
        <fullName evidence="7">Thioredoxin</fullName>
    </recommendedName>
</protein>
<dbReference type="Pfam" id="PF00085">
    <property type="entry name" value="Thioredoxin"/>
    <property type="match status" value="1"/>
</dbReference>
<proteinExistence type="inferred from homology"/>
<comment type="caution">
    <text evidence="9">The sequence shown here is derived from an EMBL/GenBank/DDBJ whole genome shotgun (WGS) entry which is preliminary data.</text>
</comment>
<dbReference type="Pfam" id="PF21352">
    <property type="entry name" value="Zn_ribbon_Thio2"/>
    <property type="match status" value="1"/>
</dbReference>
<keyword evidence="3" id="KW-0479">Metal-binding</keyword>
<evidence type="ECO:0000256" key="4">
    <source>
        <dbReference type="ARBA" id="ARBA00022982"/>
    </source>
</evidence>
<organism evidence="9 10">
    <name type="scientific">Massilia soli</name>
    <dbReference type="NCBI Taxonomy" id="2792854"/>
    <lineage>
        <taxon>Bacteria</taxon>
        <taxon>Pseudomonadati</taxon>
        <taxon>Pseudomonadota</taxon>
        <taxon>Betaproteobacteria</taxon>
        <taxon>Burkholderiales</taxon>
        <taxon>Oxalobacteraceae</taxon>
        <taxon>Telluria group</taxon>
        <taxon>Massilia</taxon>
    </lineage>
</organism>
<gene>
    <name evidence="9" type="primary">trxC</name>
    <name evidence="9" type="ORF">I4X03_009760</name>
</gene>
<dbReference type="Gene3D" id="3.40.30.10">
    <property type="entry name" value="Glutaredoxin"/>
    <property type="match status" value="1"/>
</dbReference>
<feature type="domain" description="Thioredoxin" evidence="8">
    <location>
        <begin position="36"/>
        <end position="145"/>
    </location>
</feature>
<dbReference type="PANTHER" id="PTHR45663:SF11">
    <property type="entry name" value="GEO12009P1"/>
    <property type="match status" value="1"/>
</dbReference>
<dbReference type="PANTHER" id="PTHR45663">
    <property type="entry name" value="GEO12009P1"/>
    <property type="match status" value="1"/>
</dbReference>
<reference evidence="9 10" key="1">
    <citation type="submission" date="2021-01" db="EMBL/GenBank/DDBJ databases">
        <authorList>
            <person name="Ruan W."/>
            <person name="Khan S.A."/>
            <person name="Jeon C.O."/>
        </authorList>
    </citation>
    <scope>NUCLEOTIDE SEQUENCE [LARGE SCALE GENOMIC DNA]</scope>
    <source>
        <strain evidence="9 10">R798</strain>
    </source>
</reference>